<reference evidence="1" key="1">
    <citation type="journal article" date="2014" name="Genome Biol. Evol.">
        <title>Pangenome evidence for extensive interdomain horizontal transfer affecting lineage core and shell genes in uncultured planktonic thaumarchaeota and euryarchaeota.</title>
        <authorList>
            <person name="Deschamps P."/>
            <person name="Zivanovic Y."/>
            <person name="Moreira D."/>
            <person name="Rodriguez-Valera F."/>
            <person name="Lopez-Garcia P."/>
        </authorList>
    </citation>
    <scope>NUCLEOTIDE SEQUENCE</scope>
</reference>
<dbReference type="Gene3D" id="3.10.129.10">
    <property type="entry name" value="Hotdog Thioesterase"/>
    <property type="match status" value="1"/>
</dbReference>
<dbReference type="AlphaFoldDB" id="A0A075G8Y8"/>
<accession>A0A075G8Y8</accession>
<evidence type="ECO:0000313" key="1">
    <source>
        <dbReference type="EMBL" id="AIE99819.1"/>
    </source>
</evidence>
<dbReference type="SUPFAM" id="SSF54637">
    <property type="entry name" value="Thioesterase/thiol ester dehydrase-isomerase"/>
    <property type="match status" value="1"/>
</dbReference>
<dbReference type="InterPro" id="IPR029069">
    <property type="entry name" value="HotDog_dom_sf"/>
</dbReference>
<name>A0A075G8Y8_9ARCH</name>
<sequence length="153" mass="17620">MEKFSSLKIGDQFQSTTTISSDELDEYLGFSRIRNAMFEIDTGKKEPKVVSGRAMISRMEGEFTRLRQIYGNLIVLYGIDGDKEWEGRQTRFLKTLYTDQVLKIKFIISEKKDLDDEFGLIGVDFEGTNNEGEVVLTCKKNLYRIKKNPPSNL</sequence>
<protein>
    <submittedName>
        <fullName evidence="1">Uncharacterized protein</fullName>
    </submittedName>
</protein>
<organism evidence="1">
    <name type="scientific">uncultured marine thaumarchaeote KM3_11_F08</name>
    <dbReference type="NCBI Taxonomy" id="1455992"/>
    <lineage>
        <taxon>Archaea</taxon>
        <taxon>Nitrososphaerota</taxon>
        <taxon>environmental samples</taxon>
    </lineage>
</organism>
<proteinExistence type="predicted"/>
<dbReference type="EMBL" id="KF900574">
    <property type="protein sequence ID" value="AIE99819.1"/>
    <property type="molecule type" value="Genomic_DNA"/>
</dbReference>